<gene>
    <name evidence="1" type="ORF">Sangu_2326700</name>
</gene>
<dbReference type="AlphaFoldDB" id="A0AAW2L7I9"/>
<name>A0AAW2L7I9_9LAMI</name>
<protein>
    <submittedName>
        <fullName evidence="1">Uncharacterized protein</fullName>
    </submittedName>
</protein>
<evidence type="ECO:0000313" key="1">
    <source>
        <dbReference type="EMBL" id="KAL0314823.1"/>
    </source>
</evidence>
<reference evidence="1" key="2">
    <citation type="journal article" date="2024" name="Plant">
        <title>Genomic evolution and insights into agronomic trait innovations of Sesamum species.</title>
        <authorList>
            <person name="Miao H."/>
            <person name="Wang L."/>
            <person name="Qu L."/>
            <person name="Liu H."/>
            <person name="Sun Y."/>
            <person name="Le M."/>
            <person name="Wang Q."/>
            <person name="Wei S."/>
            <person name="Zheng Y."/>
            <person name="Lin W."/>
            <person name="Duan Y."/>
            <person name="Cao H."/>
            <person name="Xiong S."/>
            <person name="Wang X."/>
            <person name="Wei L."/>
            <person name="Li C."/>
            <person name="Ma Q."/>
            <person name="Ju M."/>
            <person name="Zhao R."/>
            <person name="Li G."/>
            <person name="Mu C."/>
            <person name="Tian Q."/>
            <person name="Mei H."/>
            <person name="Zhang T."/>
            <person name="Gao T."/>
            <person name="Zhang H."/>
        </authorList>
    </citation>
    <scope>NUCLEOTIDE SEQUENCE</scope>
    <source>
        <strain evidence="1">G01</strain>
    </source>
</reference>
<comment type="caution">
    <text evidence="1">The sequence shown here is derived from an EMBL/GenBank/DDBJ whole genome shotgun (WGS) entry which is preliminary data.</text>
</comment>
<organism evidence="1">
    <name type="scientific">Sesamum angustifolium</name>
    <dbReference type="NCBI Taxonomy" id="2727405"/>
    <lineage>
        <taxon>Eukaryota</taxon>
        <taxon>Viridiplantae</taxon>
        <taxon>Streptophyta</taxon>
        <taxon>Embryophyta</taxon>
        <taxon>Tracheophyta</taxon>
        <taxon>Spermatophyta</taxon>
        <taxon>Magnoliopsida</taxon>
        <taxon>eudicotyledons</taxon>
        <taxon>Gunneridae</taxon>
        <taxon>Pentapetalae</taxon>
        <taxon>asterids</taxon>
        <taxon>lamiids</taxon>
        <taxon>Lamiales</taxon>
        <taxon>Pedaliaceae</taxon>
        <taxon>Sesamum</taxon>
    </lineage>
</organism>
<accession>A0AAW2L7I9</accession>
<sequence length="143" mass="16052">MPCPCFPACRSVAYKPIAAALSAGTQRTTRNTSSCEATFHNCLALSGIPCRSLICEHTNAEFWVRGLYCALDKEGFRRALLVCWFLWCARNKLLFENVHLEAHTIMERVLGFEASLTERPLGTEGFEEATRQAFHSLPRPNSN</sequence>
<dbReference type="EMBL" id="JACGWK010000015">
    <property type="protein sequence ID" value="KAL0314823.1"/>
    <property type="molecule type" value="Genomic_DNA"/>
</dbReference>
<proteinExistence type="predicted"/>
<reference evidence="1" key="1">
    <citation type="submission" date="2020-06" db="EMBL/GenBank/DDBJ databases">
        <authorList>
            <person name="Li T."/>
            <person name="Hu X."/>
            <person name="Zhang T."/>
            <person name="Song X."/>
            <person name="Zhang H."/>
            <person name="Dai N."/>
            <person name="Sheng W."/>
            <person name="Hou X."/>
            <person name="Wei L."/>
        </authorList>
    </citation>
    <scope>NUCLEOTIDE SEQUENCE</scope>
    <source>
        <strain evidence="1">G01</strain>
        <tissue evidence="1">Leaf</tissue>
    </source>
</reference>